<feature type="transmembrane region" description="Helical" evidence="18">
    <location>
        <begin position="1021"/>
        <end position="1044"/>
    </location>
</feature>
<keyword evidence="12 18" id="KW-1133">Transmembrane helix</keyword>
<evidence type="ECO:0000259" key="19">
    <source>
        <dbReference type="PROSITE" id="PS51986"/>
    </source>
</evidence>
<protein>
    <recommendedName>
        <fullName evidence="5 17">Glutamine synthetase</fullName>
        <ecNumber evidence="5 17">6.3.1.2</ecNumber>
    </recommendedName>
</protein>
<keyword evidence="9 18" id="KW-0812">Transmembrane</keyword>
<dbReference type="SUPFAM" id="SSF54368">
    <property type="entry name" value="Glutamine synthetase, N-terminal domain"/>
    <property type="match status" value="1"/>
</dbReference>
<comment type="catalytic activity">
    <reaction evidence="14 17">
        <text>L-glutamate + NH4(+) + ATP = L-glutamine + ADP + phosphate + H(+)</text>
        <dbReference type="Rhea" id="RHEA:16169"/>
        <dbReference type="ChEBI" id="CHEBI:15378"/>
        <dbReference type="ChEBI" id="CHEBI:28938"/>
        <dbReference type="ChEBI" id="CHEBI:29985"/>
        <dbReference type="ChEBI" id="CHEBI:30616"/>
        <dbReference type="ChEBI" id="CHEBI:43474"/>
        <dbReference type="ChEBI" id="CHEBI:58359"/>
        <dbReference type="ChEBI" id="CHEBI:456216"/>
        <dbReference type="EC" id="6.3.1.2"/>
    </reaction>
</comment>
<dbReference type="Pfam" id="PF03092">
    <property type="entry name" value="BT1"/>
    <property type="match status" value="1"/>
</dbReference>
<evidence type="ECO:0000259" key="20">
    <source>
        <dbReference type="PROSITE" id="PS51987"/>
    </source>
</evidence>
<feature type="transmembrane region" description="Helical" evidence="18">
    <location>
        <begin position="1087"/>
        <end position="1106"/>
    </location>
</feature>
<dbReference type="Gene3D" id="1.25.40.10">
    <property type="entry name" value="Tetratricopeptide repeat domain"/>
    <property type="match status" value="2"/>
</dbReference>
<comment type="subcellular location">
    <subcellularLocation>
        <location evidence="2">Cytoplasm</location>
    </subcellularLocation>
    <subcellularLocation>
        <location evidence="1">Membrane</location>
        <topology evidence="1">Multi-pass membrane protein</topology>
    </subcellularLocation>
</comment>
<evidence type="ECO:0000256" key="12">
    <source>
        <dbReference type="ARBA" id="ARBA00022989"/>
    </source>
</evidence>
<reference evidence="22" key="2">
    <citation type="submission" date="2024-04" db="EMBL/GenBank/DDBJ databases">
        <authorList>
            <person name="Chen Y."/>
            <person name="Shah S."/>
            <person name="Dougan E. K."/>
            <person name="Thang M."/>
            <person name="Chan C."/>
        </authorList>
    </citation>
    <scope>NUCLEOTIDE SEQUENCE [LARGE SCALE GENOMIC DNA]</scope>
</reference>
<dbReference type="AlphaFoldDB" id="A0A9P1GRY8"/>
<dbReference type="NCBIfam" id="TIGR00788">
    <property type="entry name" value="fbt"/>
    <property type="match status" value="1"/>
</dbReference>
<evidence type="ECO:0000256" key="18">
    <source>
        <dbReference type="SAM" id="Phobius"/>
    </source>
</evidence>
<evidence type="ECO:0000256" key="6">
    <source>
        <dbReference type="ARBA" id="ARBA00022448"/>
    </source>
</evidence>
<dbReference type="SUPFAM" id="SSF55931">
    <property type="entry name" value="Glutamine synthetase/guanido kinase"/>
    <property type="match status" value="2"/>
</dbReference>
<sequence length="1222" mass="133449">MRRRQAYLVLSGVVSVIGWLGLAGWWPVQATKECQGPRCFLDSWLKLRVAVKMPPNRAPKAEGWWLRIDSYRYQLYHGDVDQGASGLAYMSSFENAVLAEYVWLDAKQVPRSKTMTMTTLPKSVEGLRTWNYDGSSTEQADGHNSEIYLYPKAIFKDPFRGSPHILVLAEAYNAWDGQPATGNTRAECAKIMEKYADMDPWFGIEQEYTLMRPGKVGEEPTVPLGFNGDGSEPAPQGPYYTGAGFNLQLKELAHALQWPEAVSLLQDEAWRESLQLYEEMRCCSIQPNTITCSTFIDSSFRWRGWAGYLCLLQEMQLMRVNADLQFLNASMVACSRASAWQLALALRSGMILGGRFDVDSFTISAAISACSQGIQWPLALAQLQGSPNSAVLLTALSAACAAAAVWPRALELAKEALVKAKEDADGRGMAVACGAALKACERGAQWQLAAAIFQCSLSIGLDTASCGAAVTACEKAQEWQVAIAMLQQSIDLKLECNSILCGSVISSCENSFNWPMALHLLHWKELGDRSGAGIMPHAAAISCCSKGSAWEVALNLLADLSWRHPGDVCHAAALEACAAGRAWRHAEALLQRIGPASPIRSVATDLAGVAMERCQVPSPRPFAPLGLLEMLGDLQPGRRRLPSPYLPPMALTSFEHAARRLMHSGIQGIFVAHARHCLRTKNGRFENSFNVAIGRPVADDHYKLCLKAGVKIAGINAEVMPGQWEFQVGPCRGVEMGDHLTIARYIMLRVTEQHNCVCSFSPKPMEGDWNGAGCHTNFSVKSMREDGGYDVILKVCEAFGKVAAEHIAEYGEGNEKRLTGKHETCAITDFKFGVANRGASIRIPRDTEKSGKGYMEDRRSAANCDPYKVTARMMKTTGECCLDTLLLLDDPGRLCPGSLELLLQATLLFMMLGNLGIAFSDVVVDGLVVEKARDNPNLMGGLQSFSWACRGFGAILSAYFSGALLEMIGVQNVFALTAILPFFVIIASVLIEESKQETVKYSWDEAKETMGQVWEVVRSPAVFPSVAFILAWQATPTAGSAMFYFYTNELHFAPEFLGRSQLVGSLASLAGIVLYNRVFATVPLKDYLFRVQGIAVLLGFLPLLLVTRTNLALNIPDQAFVLGDDVIQTVAGELAHMPILVLAAQLCPPGIEATLFALLMSLLNLASFVSSNLGAFITHLLEVNESDFHNLSLLIFLCNVSGLLPLVLLPMLRDSKQRAPQA</sequence>
<evidence type="ECO:0000256" key="4">
    <source>
        <dbReference type="ARBA" id="ARBA00009897"/>
    </source>
</evidence>
<dbReference type="GO" id="GO:0005524">
    <property type="term" value="F:ATP binding"/>
    <property type="evidence" value="ECO:0007669"/>
    <property type="project" value="UniProtKB-KW"/>
</dbReference>
<comment type="caution">
    <text evidence="21">The sequence shown here is derived from an EMBL/GenBank/DDBJ whole genome shotgun (WGS) entry which is preliminary data.</text>
</comment>
<dbReference type="Gene3D" id="3.30.590.10">
    <property type="entry name" value="Glutamine synthetase/guanido kinase, catalytic domain"/>
    <property type="match status" value="2"/>
</dbReference>
<dbReference type="InterPro" id="IPR036651">
    <property type="entry name" value="Gln_synt_N_sf"/>
</dbReference>
<dbReference type="GO" id="GO:0016020">
    <property type="term" value="C:membrane"/>
    <property type="evidence" value="ECO:0007669"/>
    <property type="project" value="UniProtKB-SubCell"/>
</dbReference>
<evidence type="ECO:0000256" key="9">
    <source>
        <dbReference type="ARBA" id="ARBA00022692"/>
    </source>
</evidence>
<dbReference type="EC" id="6.3.1.2" evidence="5 17"/>
<dbReference type="InterPro" id="IPR004324">
    <property type="entry name" value="FBT"/>
</dbReference>
<keyword evidence="8 17" id="KW-0436">Ligase</keyword>
<dbReference type="GO" id="GO:0006542">
    <property type="term" value="P:glutamine biosynthetic process"/>
    <property type="evidence" value="ECO:0007669"/>
    <property type="project" value="InterPro"/>
</dbReference>
<feature type="transmembrane region" description="Helical" evidence="18">
    <location>
        <begin position="7"/>
        <end position="28"/>
    </location>
</feature>
<name>A0A9P1GRY8_9DINO</name>
<feature type="domain" description="GS catalytic" evidence="20">
    <location>
        <begin position="619"/>
        <end position="876"/>
    </location>
</feature>
<dbReference type="InterPro" id="IPR050292">
    <property type="entry name" value="Glutamine_Synthetase"/>
</dbReference>
<dbReference type="OrthoDB" id="1936100at2759"/>
<evidence type="ECO:0000256" key="11">
    <source>
        <dbReference type="ARBA" id="ARBA00022840"/>
    </source>
</evidence>
<keyword evidence="23" id="KW-1185">Reference proteome</keyword>
<dbReference type="SMART" id="SM01230">
    <property type="entry name" value="Gln-synt_C"/>
    <property type="match status" value="1"/>
</dbReference>
<evidence type="ECO:0000313" key="22">
    <source>
        <dbReference type="EMBL" id="CAL1173135.1"/>
    </source>
</evidence>
<dbReference type="Proteomes" id="UP001152797">
    <property type="component" value="Unassembled WGS sequence"/>
</dbReference>
<feature type="transmembrane region" description="Helical" evidence="18">
    <location>
        <begin position="1126"/>
        <end position="1144"/>
    </location>
</feature>
<dbReference type="EMBL" id="CAMXCT020006769">
    <property type="protein sequence ID" value="CAL1173135.1"/>
    <property type="molecule type" value="Genomic_DNA"/>
</dbReference>
<keyword evidence="6" id="KW-0813">Transport</keyword>
<dbReference type="PROSITE" id="PS51986">
    <property type="entry name" value="GS_BETA_GRASP"/>
    <property type="match status" value="1"/>
</dbReference>
<evidence type="ECO:0000313" key="21">
    <source>
        <dbReference type="EMBL" id="CAI4019760.1"/>
    </source>
</evidence>
<evidence type="ECO:0000256" key="16">
    <source>
        <dbReference type="RuleBase" id="RU000384"/>
    </source>
</evidence>
<dbReference type="SUPFAM" id="SSF103473">
    <property type="entry name" value="MFS general substrate transporter"/>
    <property type="match status" value="1"/>
</dbReference>
<dbReference type="Pfam" id="PF00120">
    <property type="entry name" value="Gln-synt_C"/>
    <property type="match status" value="1"/>
</dbReference>
<evidence type="ECO:0000256" key="17">
    <source>
        <dbReference type="RuleBase" id="RU004356"/>
    </source>
</evidence>
<evidence type="ECO:0000256" key="5">
    <source>
        <dbReference type="ARBA" id="ARBA00012937"/>
    </source>
</evidence>
<feature type="transmembrane region" description="Helical" evidence="18">
    <location>
        <begin position="1056"/>
        <end position="1075"/>
    </location>
</feature>
<dbReference type="PANTHER" id="PTHR20852">
    <property type="entry name" value="GLUTAMINE SYNTHETASE"/>
    <property type="match status" value="1"/>
</dbReference>
<dbReference type="PROSITE" id="PS00180">
    <property type="entry name" value="GLNA_1"/>
    <property type="match status" value="1"/>
</dbReference>
<evidence type="ECO:0000256" key="8">
    <source>
        <dbReference type="ARBA" id="ARBA00022598"/>
    </source>
</evidence>
<dbReference type="EMBL" id="CAMXCT010006769">
    <property type="protein sequence ID" value="CAI4019760.1"/>
    <property type="molecule type" value="Genomic_DNA"/>
</dbReference>
<comment type="similarity">
    <text evidence="4 15 16">Belongs to the glutamine synthetase family.</text>
</comment>
<evidence type="ECO:0000256" key="14">
    <source>
        <dbReference type="ARBA" id="ARBA00049436"/>
    </source>
</evidence>
<evidence type="ECO:0000256" key="15">
    <source>
        <dbReference type="PROSITE-ProRule" id="PRU01330"/>
    </source>
</evidence>
<keyword evidence="7" id="KW-0963">Cytoplasm</keyword>
<dbReference type="InterPro" id="IPR008146">
    <property type="entry name" value="Gln_synth_cat_dom"/>
</dbReference>
<dbReference type="PROSITE" id="PS51987">
    <property type="entry name" value="GS_CATALYTIC"/>
    <property type="match status" value="1"/>
</dbReference>
<evidence type="ECO:0000256" key="10">
    <source>
        <dbReference type="ARBA" id="ARBA00022741"/>
    </source>
</evidence>
<evidence type="ECO:0000256" key="3">
    <source>
        <dbReference type="ARBA" id="ARBA00007015"/>
    </source>
</evidence>
<dbReference type="CDD" id="cd17484">
    <property type="entry name" value="MFS_FBT"/>
    <property type="match status" value="1"/>
</dbReference>
<dbReference type="InterPro" id="IPR039309">
    <property type="entry name" value="BT1"/>
</dbReference>
<keyword evidence="10 17" id="KW-0547">Nucleotide-binding</keyword>
<dbReference type="GO" id="GO:0005737">
    <property type="term" value="C:cytoplasm"/>
    <property type="evidence" value="ECO:0007669"/>
    <property type="project" value="UniProtKB-SubCell"/>
</dbReference>
<reference evidence="21" key="1">
    <citation type="submission" date="2022-10" db="EMBL/GenBank/DDBJ databases">
        <authorList>
            <person name="Chen Y."/>
            <person name="Dougan E. K."/>
            <person name="Chan C."/>
            <person name="Rhodes N."/>
            <person name="Thang M."/>
        </authorList>
    </citation>
    <scope>NUCLEOTIDE SEQUENCE</scope>
</reference>
<feature type="transmembrane region" description="Helical" evidence="18">
    <location>
        <begin position="1193"/>
        <end position="1212"/>
    </location>
</feature>
<dbReference type="EMBL" id="CAMXCT030006769">
    <property type="protein sequence ID" value="CAL4807072.1"/>
    <property type="molecule type" value="Genomic_DNA"/>
</dbReference>
<dbReference type="PANTHER" id="PTHR20852:SF57">
    <property type="entry name" value="GLUTAMINE SYNTHETASE 2 CYTOPLASMIC"/>
    <property type="match status" value="1"/>
</dbReference>
<dbReference type="InterPro" id="IPR008147">
    <property type="entry name" value="Gln_synt_N"/>
</dbReference>
<dbReference type="PROSITE" id="PS00181">
    <property type="entry name" value="GLNA_ATP"/>
    <property type="match status" value="1"/>
</dbReference>
<keyword evidence="13 18" id="KW-0472">Membrane</keyword>
<evidence type="ECO:0000313" key="23">
    <source>
        <dbReference type="Proteomes" id="UP001152797"/>
    </source>
</evidence>
<dbReference type="InterPro" id="IPR027303">
    <property type="entry name" value="Gln_synth_gly_rich_site"/>
</dbReference>
<dbReference type="InterPro" id="IPR027302">
    <property type="entry name" value="Gln_synth_N_conserv_site"/>
</dbReference>
<evidence type="ECO:0000256" key="13">
    <source>
        <dbReference type="ARBA" id="ARBA00023136"/>
    </source>
</evidence>
<dbReference type="Gene3D" id="3.10.20.70">
    <property type="entry name" value="Glutamine synthetase, N-terminal domain"/>
    <property type="match status" value="1"/>
</dbReference>
<gene>
    <name evidence="21" type="ORF">C1SCF055_LOCUS44238</name>
</gene>
<dbReference type="InterPro" id="IPR011990">
    <property type="entry name" value="TPR-like_helical_dom_sf"/>
</dbReference>
<dbReference type="InterPro" id="IPR036259">
    <property type="entry name" value="MFS_trans_sf"/>
</dbReference>
<evidence type="ECO:0000256" key="7">
    <source>
        <dbReference type="ARBA" id="ARBA00022490"/>
    </source>
</evidence>
<keyword evidence="11 17" id="KW-0067">ATP-binding</keyword>
<accession>A0A9P1GRY8</accession>
<evidence type="ECO:0000256" key="1">
    <source>
        <dbReference type="ARBA" id="ARBA00004141"/>
    </source>
</evidence>
<dbReference type="InterPro" id="IPR014746">
    <property type="entry name" value="Gln_synth/guanido_kin_cat_dom"/>
</dbReference>
<organism evidence="21">
    <name type="scientific">Cladocopium goreaui</name>
    <dbReference type="NCBI Taxonomy" id="2562237"/>
    <lineage>
        <taxon>Eukaryota</taxon>
        <taxon>Sar</taxon>
        <taxon>Alveolata</taxon>
        <taxon>Dinophyceae</taxon>
        <taxon>Suessiales</taxon>
        <taxon>Symbiodiniaceae</taxon>
        <taxon>Cladocopium</taxon>
    </lineage>
</organism>
<feature type="transmembrane region" description="Helical" evidence="18">
    <location>
        <begin position="1156"/>
        <end position="1181"/>
    </location>
</feature>
<feature type="domain" description="GS beta-grasp" evidence="19">
    <location>
        <begin position="97"/>
        <end position="177"/>
    </location>
</feature>
<proteinExistence type="inferred from homology"/>
<dbReference type="Gene3D" id="1.20.1250.20">
    <property type="entry name" value="MFS general substrate transporter like domains"/>
    <property type="match status" value="1"/>
</dbReference>
<evidence type="ECO:0000256" key="2">
    <source>
        <dbReference type="ARBA" id="ARBA00004496"/>
    </source>
</evidence>
<dbReference type="FunFam" id="3.30.590.10:FF:000011">
    <property type="entry name" value="Glutamine synthetase"/>
    <property type="match status" value="1"/>
</dbReference>
<feature type="transmembrane region" description="Helical" evidence="18">
    <location>
        <begin position="971"/>
        <end position="991"/>
    </location>
</feature>
<dbReference type="GO" id="GO:0004356">
    <property type="term" value="F:glutamine synthetase activity"/>
    <property type="evidence" value="ECO:0007669"/>
    <property type="project" value="UniProtKB-EC"/>
</dbReference>
<comment type="similarity">
    <text evidence="3">Belongs to the major facilitator superfamily. Folate-biopterin transporter (TC 2.A.71) family.</text>
</comment>